<dbReference type="GO" id="GO:0061630">
    <property type="term" value="F:ubiquitin protein ligase activity"/>
    <property type="evidence" value="ECO:0007669"/>
    <property type="project" value="UniProtKB-EC"/>
</dbReference>
<dbReference type="RefSeq" id="XP_060408923.1">
    <property type="nucleotide sequence ID" value="XM_060562353.1"/>
</dbReference>
<name>A0AAD8PPE1_9PEZI</name>
<evidence type="ECO:0000313" key="11">
    <source>
        <dbReference type="Proteomes" id="UP001230504"/>
    </source>
</evidence>
<dbReference type="InterPro" id="IPR002867">
    <property type="entry name" value="IBR_dom"/>
</dbReference>
<keyword evidence="6" id="KW-0863">Zinc-finger</keyword>
<dbReference type="GO" id="GO:0008270">
    <property type="term" value="F:zinc ion binding"/>
    <property type="evidence" value="ECO:0007669"/>
    <property type="project" value="UniProtKB-KW"/>
</dbReference>
<dbReference type="SMART" id="SM00647">
    <property type="entry name" value="IBR"/>
    <property type="match status" value="2"/>
</dbReference>
<dbReference type="Gene3D" id="1.20.120.1750">
    <property type="match status" value="1"/>
</dbReference>
<dbReference type="InterPro" id="IPR013083">
    <property type="entry name" value="Znf_RING/FYVE/PHD"/>
</dbReference>
<dbReference type="Pfam" id="PF01485">
    <property type="entry name" value="IBR"/>
    <property type="match status" value="2"/>
</dbReference>
<dbReference type="AlphaFoldDB" id="A0AAD8PPE1"/>
<evidence type="ECO:0000256" key="3">
    <source>
        <dbReference type="ARBA" id="ARBA00022679"/>
    </source>
</evidence>
<dbReference type="InterPro" id="IPR031127">
    <property type="entry name" value="E3_UB_ligase_RBR"/>
</dbReference>
<evidence type="ECO:0000313" key="10">
    <source>
        <dbReference type="EMBL" id="KAK1573278.1"/>
    </source>
</evidence>
<comment type="caution">
    <text evidence="10">The sequence shown here is derived from an EMBL/GenBank/DDBJ whole genome shotgun (WGS) entry which is preliminary data.</text>
</comment>
<keyword evidence="11" id="KW-1185">Reference proteome</keyword>
<evidence type="ECO:0000256" key="4">
    <source>
        <dbReference type="ARBA" id="ARBA00022723"/>
    </source>
</evidence>
<dbReference type="SUPFAM" id="SSF57850">
    <property type="entry name" value="RING/U-box"/>
    <property type="match status" value="2"/>
</dbReference>
<dbReference type="EC" id="2.3.2.31" evidence="2"/>
<feature type="domain" description="RING-type" evidence="9">
    <location>
        <begin position="169"/>
        <end position="364"/>
    </location>
</feature>
<dbReference type="GeneID" id="85446593"/>
<evidence type="ECO:0000256" key="6">
    <source>
        <dbReference type="ARBA" id="ARBA00022771"/>
    </source>
</evidence>
<evidence type="ECO:0000256" key="2">
    <source>
        <dbReference type="ARBA" id="ARBA00012251"/>
    </source>
</evidence>
<dbReference type="CDD" id="cd20335">
    <property type="entry name" value="BRcat_RBR"/>
    <property type="match status" value="1"/>
</dbReference>
<keyword evidence="5" id="KW-0677">Repeat</keyword>
<proteinExistence type="predicted"/>
<evidence type="ECO:0000256" key="8">
    <source>
        <dbReference type="ARBA" id="ARBA00022833"/>
    </source>
</evidence>
<comment type="catalytic activity">
    <reaction evidence="1">
        <text>[E2 ubiquitin-conjugating enzyme]-S-ubiquitinyl-L-cysteine + [acceptor protein]-L-lysine = [E2 ubiquitin-conjugating enzyme]-L-cysteine + [acceptor protein]-N(6)-ubiquitinyl-L-lysine.</text>
        <dbReference type="EC" id="2.3.2.31"/>
    </reaction>
</comment>
<keyword evidence="4" id="KW-0479">Metal-binding</keyword>
<organism evidence="10 11">
    <name type="scientific">Colletotrichum navitas</name>
    <dbReference type="NCBI Taxonomy" id="681940"/>
    <lineage>
        <taxon>Eukaryota</taxon>
        <taxon>Fungi</taxon>
        <taxon>Dikarya</taxon>
        <taxon>Ascomycota</taxon>
        <taxon>Pezizomycotina</taxon>
        <taxon>Sordariomycetes</taxon>
        <taxon>Hypocreomycetidae</taxon>
        <taxon>Glomerellales</taxon>
        <taxon>Glomerellaceae</taxon>
        <taxon>Colletotrichum</taxon>
        <taxon>Colletotrichum graminicola species complex</taxon>
    </lineage>
</organism>
<protein>
    <recommendedName>
        <fullName evidence="2">RBR-type E3 ubiquitin transferase</fullName>
        <ecNumber evidence="2">2.3.2.31</ecNumber>
    </recommendedName>
</protein>
<gene>
    <name evidence="10" type="ORF">LY79DRAFT_641641</name>
</gene>
<accession>A0AAD8PPE1</accession>
<evidence type="ECO:0000256" key="7">
    <source>
        <dbReference type="ARBA" id="ARBA00022786"/>
    </source>
</evidence>
<keyword evidence="8" id="KW-0862">Zinc</keyword>
<dbReference type="PROSITE" id="PS51873">
    <property type="entry name" value="TRIAD"/>
    <property type="match status" value="1"/>
</dbReference>
<dbReference type="Proteomes" id="UP001230504">
    <property type="component" value="Unassembled WGS sequence"/>
</dbReference>
<dbReference type="InterPro" id="IPR017907">
    <property type="entry name" value="Znf_RING_CS"/>
</dbReference>
<reference evidence="10" key="1">
    <citation type="submission" date="2021-06" db="EMBL/GenBank/DDBJ databases">
        <title>Comparative genomics, transcriptomics and evolutionary studies reveal genomic signatures of adaptation to plant cell wall in hemibiotrophic fungi.</title>
        <authorList>
            <consortium name="DOE Joint Genome Institute"/>
            <person name="Baroncelli R."/>
            <person name="Diaz J.F."/>
            <person name="Benocci T."/>
            <person name="Peng M."/>
            <person name="Battaglia E."/>
            <person name="Haridas S."/>
            <person name="Andreopoulos W."/>
            <person name="Labutti K."/>
            <person name="Pangilinan J."/>
            <person name="Floch G.L."/>
            <person name="Makela M.R."/>
            <person name="Henrissat B."/>
            <person name="Grigoriev I.V."/>
            <person name="Crouch J.A."/>
            <person name="De Vries R.P."/>
            <person name="Sukno S.A."/>
            <person name="Thon M.R."/>
        </authorList>
    </citation>
    <scope>NUCLEOTIDE SEQUENCE</scope>
    <source>
        <strain evidence="10">CBS 125086</strain>
    </source>
</reference>
<dbReference type="PROSITE" id="PS00518">
    <property type="entry name" value="ZF_RING_1"/>
    <property type="match status" value="1"/>
</dbReference>
<keyword evidence="7" id="KW-0833">Ubl conjugation pathway</keyword>
<evidence type="ECO:0000256" key="1">
    <source>
        <dbReference type="ARBA" id="ARBA00001798"/>
    </source>
</evidence>
<dbReference type="Gene3D" id="3.30.40.10">
    <property type="entry name" value="Zinc/RING finger domain, C3HC4 (zinc finger)"/>
    <property type="match status" value="1"/>
</dbReference>
<dbReference type="CDD" id="cd22584">
    <property type="entry name" value="Rcat_RBR_unk"/>
    <property type="match status" value="1"/>
</dbReference>
<evidence type="ECO:0000259" key="9">
    <source>
        <dbReference type="PROSITE" id="PS51873"/>
    </source>
</evidence>
<dbReference type="GO" id="GO:0016567">
    <property type="term" value="P:protein ubiquitination"/>
    <property type="evidence" value="ECO:0007669"/>
    <property type="project" value="InterPro"/>
</dbReference>
<evidence type="ECO:0000256" key="5">
    <source>
        <dbReference type="ARBA" id="ARBA00022737"/>
    </source>
</evidence>
<dbReference type="InterPro" id="IPR044066">
    <property type="entry name" value="TRIAD_supradom"/>
</dbReference>
<dbReference type="EMBL" id="JAHLJV010000095">
    <property type="protein sequence ID" value="KAK1573278.1"/>
    <property type="molecule type" value="Genomic_DNA"/>
</dbReference>
<keyword evidence="3" id="KW-0808">Transferase</keyword>
<dbReference type="PANTHER" id="PTHR11685">
    <property type="entry name" value="RBR FAMILY RING FINGER AND IBR DOMAIN-CONTAINING"/>
    <property type="match status" value="1"/>
</dbReference>
<sequence>MLCYDVDDETLSLILQLQIEDLENIKQKSKGKHRQDEITDAALAVDTYESDLRSLVRIASDRCMCKSITKANRLDGRLISILGGQEKQAARDREVAVRLSRGEQVDGYHPPDAAQGNAPTDIDEELLNRLESIYVSADGYEDISDQAESSTWASSRIQATEKIKMDKLIKRQCISCLDIFICADMARCPCGHQYCQTCLRELFATSLTDESLFPPKCCGKSIPINDYWRFLPSTLATDFRAKEVEFSTPNRTYCHIPTCSRFIPKEFIKADVASCKGCGQRTCTMCKGAEHKDQDCVQDTLTQNLLEVAAANGWQRCFSCRAIVELDHGCNHMTCRCGTQFCYVCGLQWKTCSCDQWNEERLYARANVIVNRDANAFLLDHEDRARRVEREAQNLVTNHQCLHGTWRSRSGSYRCEECHDRLSVYIYECAQCRIRACRRCRFNRL</sequence>